<dbReference type="SMART" id="SM00355">
    <property type="entry name" value="ZnF_C2H2"/>
    <property type="match status" value="3"/>
</dbReference>
<evidence type="ECO:0000256" key="3">
    <source>
        <dbReference type="ARBA" id="ARBA00022771"/>
    </source>
</evidence>
<feature type="compositionally biased region" description="Polar residues" evidence="9">
    <location>
        <begin position="438"/>
        <end position="473"/>
    </location>
</feature>
<dbReference type="Gene3D" id="3.30.160.60">
    <property type="entry name" value="Classic Zinc Finger"/>
    <property type="match status" value="2"/>
</dbReference>
<keyword evidence="10" id="KW-1133">Transmembrane helix</keyword>
<dbReference type="PANTHER" id="PTHR46179:SF13">
    <property type="entry name" value="C2H2-TYPE DOMAIN-CONTAINING PROTEIN"/>
    <property type="match status" value="1"/>
</dbReference>
<keyword evidence="10" id="KW-0812">Transmembrane</keyword>
<evidence type="ECO:0000313" key="12">
    <source>
        <dbReference type="EMBL" id="PHH66371.1"/>
    </source>
</evidence>
<reference evidence="12 13" key="1">
    <citation type="submission" date="2017-06" db="EMBL/GenBank/DDBJ databases">
        <title>Ant-infecting Ophiocordyceps genomes reveal a high diversity of potential behavioral manipulation genes and a possible major role for enterotoxins.</title>
        <authorList>
            <person name="De Bekker C."/>
            <person name="Evans H.C."/>
            <person name="Brachmann A."/>
            <person name="Hughes D.P."/>
        </authorList>
    </citation>
    <scope>NUCLEOTIDE SEQUENCE [LARGE SCALE GENOMIC DNA]</scope>
    <source>
        <strain evidence="12 13">Map64</strain>
    </source>
</reference>
<evidence type="ECO:0000256" key="8">
    <source>
        <dbReference type="PROSITE-ProRule" id="PRU00042"/>
    </source>
</evidence>
<keyword evidence="10" id="KW-0472">Membrane</keyword>
<evidence type="ECO:0000259" key="11">
    <source>
        <dbReference type="PROSITE" id="PS50157"/>
    </source>
</evidence>
<feature type="region of interest" description="Disordered" evidence="9">
    <location>
        <begin position="91"/>
        <end position="113"/>
    </location>
</feature>
<evidence type="ECO:0000256" key="7">
    <source>
        <dbReference type="ARBA" id="ARBA00023242"/>
    </source>
</evidence>
<dbReference type="STRING" id="1399860.A0A2C5YHJ4"/>
<evidence type="ECO:0000313" key="13">
    <source>
        <dbReference type="Proteomes" id="UP000226192"/>
    </source>
</evidence>
<accession>A0A2C5YHJ4</accession>
<dbReference type="PANTHER" id="PTHR46179">
    <property type="entry name" value="ZINC FINGER PROTEIN"/>
    <property type="match status" value="1"/>
</dbReference>
<organism evidence="12 13">
    <name type="scientific">Ophiocordyceps australis</name>
    <dbReference type="NCBI Taxonomy" id="1399860"/>
    <lineage>
        <taxon>Eukaryota</taxon>
        <taxon>Fungi</taxon>
        <taxon>Dikarya</taxon>
        <taxon>Ascomycota</taxon>
        <taxon>Pezizomycotina</taxon>
        <taxon>Sordariomycetes</taxon>
        <taxon>Hypocreomycetidae</taxon>
        <taxon>Hypocreales</taxon>
        <taxon>Ophiocordycipitaceae</taxon>
        <taxon>Ophiocordyceps</taxon>
    </lineage>
</organism>
<dbReference type="OrthoDB" id="6365676at2759"/>
<keyword evidence="5" id="KW-0805">Transcription regulation</keyword>
<dbReference type="AlphaFoldDB" id="A0A2C5YHJ4"/>
<keyword evidence="6" id="KW-0804">Transcription</keyword>
<keyword evidence="3 8" id="KW-0863">Zinc-finger</keyword>
<dbReference type="PROSITE" id="PS50157">
    <property type="entry name" value="ZINC_FINGER_C2H2_2"/>
    <property type="match status" value="2"/>
</dbReference>
<keyword evidence="2" id="KW-0479">Metal-binding</keyword>
<dbReference type="GO" id="GO:0006357">
    <property type="term" value="P:regulation of transcription by RNA polymerase II"/>
    <property type="evidence" value="ECO:0007669"/>
    <property type="project" value="TreeGrafter"/>
</dbReference>
<protein>
    <recommendedName>
        <fullName evidence="11">C2H2-type domain-containing protein</fullName>
    </recommendedName>
</protein>
<dbReference type="GO" id="GO:0008270">
    <property type="term" value="F:zinc ion binding"/>
    <property type="evidence" value="ECO:0007669"/>
    <property type="project" value="UniProtKB-KW"/>
</dbReference>
<dbReference type="InterPro" id="IPR051061">
    <property type="entry name" value="Zinc_finger_trans_reg"/>
</dbReference>
<feature type="transmembrane region" description="Helical" evidence="10">
    <location>
        <begin position="61"/>
        <end position="83"/>
    </location>
</feature>
<comment type="caution">
    <text evidence="12">The sequence shown here is derived from an EMBL/GenBank/DDBJ whole genome shotgun (WGS) entry which is preliminary data.</text>
</comment>
<keyword evidence="13" id="KW-1185">Reference proteome</keyword>
<evidence type="ECO:0000256" key="4">
    <source>
        <dbReference type="ARBA" id="ARBA00022833"/>
    </source>
</evidence>
<dbReference type="GO" id="GO:0005634">
    <property type="term" value="C:nucleus"/>
    <property type="evidence" value="ECO:0007669"/>
    <property type="project" value="UniProtKB-SubCell"/>
</dbReference>
<gene>
    <name evidence="12" type="ORF">CDD81_7426</name>
</gene>
<feature type="domain" description="C2H2-type" evidence="11">
    <location>
        <begin position="495"/>
        <end position="524"/>
    </location>
</feature>
<name>A0A2C5YHJ4_9HYPO</name>
<keyword evidence="7" id="KW-0539">Nucleus</keyword>
<keyword evidence="4" id="KW-0862">Zinc</keyword>
<proteinExistence type="predicted"/>
<feature type="compositionally biased region" description="Basic and acidic residues" evidence="9">
    <location>
        <begin position="243"/>
        <end position="253"/>
    </location>
</feature>
<dbReference type="InterPro" id="IPR013087">
    <property type="entry name" value="Znf_C2H2_type"/>
</dbReference>
<dbReference type="InterPro" id="IPR036236">
    <property type="entry name" value="Znf_C2H2_sf"/>
</dbReference>
<sequence length="605" mass="64997">MASHCSSSIVAAVAAHDTTSRAAPCSATTTAHGRRWPVQPAFLESHIARRRLSHGATAGTVVAVVVAVALMVFCLYPVVVYSLKHRRRGHGQHRDAEAPMALPSAHQPANHRRLSSIDSFKQDGDLSRGHGDAASYREASWTGAMADAAYTAHDDGSRRPGPESASTPAPLPFYYGEYMPVSEVIDNRSGVLQGTSADYYSPSIPSEAFGMMAASPDAHAAYVASSGSRSLRYNVRHMFSRKKLGDHQPRGHDSASLGGPEAPCPTALESQGATPLNQVSTSRGLTEPCSYQLPAAAMPTASHTGLPANTQLAPNPLTTRSSILSQSQKRTDTGPNKTPLLPPSHPAPGTVNPMDIMPASTHSERRHQAEYQLSASSFALAQQGPSSPPPASHAQSPSVMQNADATSHVGASDDKTPLSANHLSPPIDPESSRHPSYPSDQSTPFPGPGSTNTSAHNTPSTQIDSLSPESIDSSDFRHSTSPQPAPPSLTSGPVFRCKEPGCNQAFGAPHKLKHHTRYHRREHKCPFPNCEKGFGTRTHLQRHINDRHDKKKKFHCTVQGCEYSKTGGKAFPRKDNWKRHMTKIHNLEQSQLPEPVEVDQVMSGT</sequence>
<evidence type="ECO:0000256" key="5">
    <source>
        <dbReference type="ARBA" id="ARBA00023015"/>
    </source>
</evidence>
<evidence type="ECO:0000256" key="10">
    <source>
        <dbReference type="SAM" id="Phobius"/>
    </source>
</evidence>
<feature type="compositionally biased region" description="Polar residues" evidence="9">
    <location>
        <begin position="371"/>
        <end position="380"/>
    </location>
</feature>
<dbReference type="EMBL" id="NJET01000008">
    <property type="protein sequence ID" value="PHH66371.1"/>
    <property type="molecule type" value="Genomic_DNA"/>
</dbReference>
<feature type="region of interest" description="Disordered" evidence="9">
    <location>
        <begin position="241"/>
        <end position="284"/>
    </location>
</feature>
<dbReference type="Proteomes" id="UP000226192">
    <property type="component" value="Unassembled WGS sequence"/>
</dbReference>
<comment type="subcellular location">
    <subcellularLocation>
        <location evidence="1">Nucleus</location>
    </subcellularLocation>
</comment>
<evidence type="ECO:0000256" key="9">
    <source>
        <dbReference type="SAM" id="MobiDB-lite"/>
    </source>
</evidence>
<evidence type="ECO:0000256" key="6">
    <source>
        <dbReference type="ARBA" id="ARBA00023163"/>
    </source>
</evidence>
<dbReference type="SUPFAM" id="SSF57667">
    <property type="entry name" value="beta-beta-alpha zinc fingers"/>
    <property type="match status" value="1"/>
</dbReference>
<dbReference type="PROSITE" id="PS00028">
    <property type="entry name" value="ZINC_FINGER_C2H2_1"/>
    <property type="match status" value="2"/>
</dbReference>
<evidence type="ECO:0000256" key="1">
    <source>
        <dbReference type="ARBA" id="ARBA00004123"/>
    </source>
</evidence>
<feature type="compositionally biased region" description="Polar residues" evidence="9">
    <location>
        <begin position="268"/>
        <end position="284"/>
    </location>
</feature>
<feature type="domain" description="C2H2-type" evidence="11">
    <location>
        <begin position="523"/>
        <end position="553"/>
    </location>
</feature>
<evidence type="ECO:0000256" key="2">
    <source>
        <dbReference type="ARBA" id="ARBA00022723"/>
    </source>
</evidence>
<feature type="compositionally biased region" description="Polar residues" evidence="9">
    <location>
        <begin position="324"/>
        <end position="336"/>
    </location>
</feature>
<feature type="region of interest" description="Disordered" evidence="9">
    <location>
        <begin position="324"/>
        <end position="492"/>
    </location>
</feature>